<dbReference type="OrthoDB" id="4570709at2"/>
<dbReference type="Proteomes" id="UP000266677">
    <property type="component" value="Unassembled WGS sequence"/>
</dbReference>
<proteinExistence type="predicted"/>
<feature type="compositionally biased region" description="Low complexity" evidence="1">
    <location>
        <begin position="35"/>
        <end position="98"/>
    </location>
</feature>
<dbReference type="AlphaFoldDB" id="A0A3A4L370"/>
<sequence length="239" mass="25348">MKISASKQLMVAVTCGASLLLSGCNEEIVLRSETSSMTAAPSPTTAAPTTAPSTTTAAPSTTTAPDSTTTQPHPITTTRPNPFPETTRTEPTTTTTTTVVVDPASWDPCAIPSGSIAAAGLDPATKERRSLPNPRAWGCQWLSSDGNYELLIETDDRTVDEIAQSPKVVNVRRIAFFGRRTIVFNARQDGNNIGCLLATETSFGNVLFTARKHADQQPEQEPCDAVQQFAGKLGISLPS</sequence>
<dbReference type="PROSITE" id="PS51257">
    <property type="entry name" value="PROKAR_LIPOPROTEIN"/>
    <property type="match status" value="1"/>
</dbReference>
<feature type="region of interest" description="Disordered" evidence="1">
    <location>
        <begin position="35"/>
        <end position="101"/>
    </location>
</feature>
<organism evidence="2 3">
    <name type="scientific">Nocardia panacis</name>
    <dbReference type="NCBI Taxonomy" id="2340916"/>
    <lineage>
        <taxon>Bacteria</taxon>
        <taxon>Bacillati</taxon>
        <taxon>Actinomycetota</taxon>
        <taxon>Actinomycetes</taxon>
        <taxon>Mycobacteriales</taxon>
        <taxon>Nocardiaceae</taxon>
        <taxon>Nocardia</taxon>
    </lineage>
</organism>
<dbReference type="EMBL" id="QZFU01000016">
    <property type="protein sequence ID" value="RJO76803.1"/>
    <property type="molecule type" value="Genomic_DNA"/>
</dbReference>
<accession>A0A3A4L370</accession>
<dbReference type="InterPro" id="IPR024520">
    <property type="entry name" value="DUF3558"/>
</dbReference>
<reference evidence="2 3" key="1">
    <citation type="submission" date="2018-09" db="EMBL/GenBank/DDBJ databases">
        <title>YIM PH21274 draft genome.</title>
        <authorList>
            <person name="Miao C."/>
        </authorList>
    </citation>
    <scope>NUCLEOTIDE SEQUENCE [LARGE SCALE GENOMIC DNA]</scope>
    <source>
        <strain evidence="2 3">YIM PH 21724</strain>
    </source>
</reference>
<keyword evidence="3" id="KW-1185">Reference proteome</keyword>
<name>A0A3A4L370_9NOCA</name>
<evidence type="ECO:0000256" key="1">
    <source>
        <dbReference type="SAM" id="MobiDB-lite"/>
    </source>
</evidence>
<protein>
    <submittedName>
        <fullName evidence="2">DUF3558 domain-containing protein</fullName>
    </submittedName>
</protein>
<evidence type="ECO:0000313" key="3">
    <source>
        <dbReference type="Proteomes" id="UP000266677"/>
    </source>
</evidence>
<comment type="caution">
    <text evidence="2">The sequence shown here is derived from an EMBL/GenBank/DDBJ whole genome shotgun (WGS) entry which is preliminary data.</text>
</comment>
<dbReference type="Pfam" id="PF12079">
    <property type="entry name" value="DUF3558"/>
    <property type="match status" value="1"/>
</dbReference>
<evidence type="ECO:0000313" key="2">
    <source>
        <dbReference type="EMBL" id="RJO76803.1"/>
    </source>
</evidence>
<gene>
    <name evidence="2" type="ORF">D5S18_11220</name>
</gene>